<evidence type="ECO:0000313" key="3">
    <source>
        <dbReference type="Proteomes" id="UP000770661"/>
    </source>
</evidence>
<dbReference type="AlphaFoldDB" id="A0A8J4XTJ6"/>
<keyword evidence="3" id="KW-1185">Reference proteome</keyword>
<organism evidence="2 3">
    <name type="scientific">Chionoecetes opilio</name>
    <name type="common">Atlantic snow crab</name>
    <name type="synonym">Cancer opilio</name>
    <dbReference type="NCBI Taxonomy" id="41210"/>
    <lineage>
        <taxon>Eukaryota</taxon>
        <taxon>Metazoa</taxon>
        <taxon>Ecdysozoa</taxon>
        <taxon>Arthropoda</taxon>
        <taxon>Crustacea</taxon>
        <taxon>Multicrustacea</taxon>
        <taxon>Malacostraca</taxon>
        <taxon>Eumalacostraca</taxon>
        <taxon>Eucarida</taxon>
        <taxon>Decapoda</taxon>
        <taxon>Pleocyemata</taxon>
        <taxon>Brachyura</taxon>
        <taxon>Eubrachyura</taxon>
        <taxon>Majoidea</taxon>
        <taxon>Majidae</taxon>
        <taxon>Chionoecetes</taxon>
    </lineage>
</organism>
<feature type="region of interest" description="Disordered" evidence="1">
    <location>
        <begin position="140"/>
        <end position="164"/>
    </location>
</feature>
<proteinExistence type="predicted"/>
<gene>
    <name evidence="2" type="ORF">GWK47_014299</name>
</gene>
<name>A0A8J4XTJ6_CHIOP</name>
<sequence>MGGGRRFRPGAQEKTRQSLRLEKGPLLLRRKQKRLRFLSVAQLESAVVQLPTLQLLSQMKNTELVEEREFHAKGRNGQKKTRLSSHWRPRWIETKLDDRSRSFNVLTEAARWPRPARRRVNIKPLIHPTAKRLNTFVRPWTSKGSQRGGFGQENSAGVHGMARS</sequence>
<accession>A0A8J4XTJ6</accession>
<evidence type="ECO:0000256" key="1">
    <source>
        <dbReference type="SAM" id="MobiDB-lite"/>
    </source>
</evidence>
<reference evidence="2" key="1">
    <citation type="submission" date="2020-07" db="EMBL/GenBank/DDBJ databases">
        <title>The High-quality genome of the commercially important snow crab, Chionoecetes opilio.</title>
        <authorList>
            <person name="Jeong J.-H."/>
            <person name="Ryu S."/>
        </authorList>
    </citation>
    <scope>NUCLEOTIDE SEQUENCE</scope>
    <source>
        <strain evidence="2">MADBK_172401_WGS</strain>
        <tissue evidence="2">Digestive gland</tissue>
    </source>
</reference>
<dbReference type="EMBL" id="JACEEZ010020612">
    <property type="protein sequence ID" value="KAG0714367.1"/>
    <property type="molecule type" value="Genomic_DNA"/>
</dbReference>
<protein>
    <submittedName>
        <fullName evidence="2">Uncharacterized protein</fullName>
    </submittedName>
</protein>
<dbReference type="Proteomes" id="UP000770661">
    <property type="component" value="Unassembled WGS sequence"/>
</dbReference>
<comment type="caution">
    <text evidence="2">The sequence shown here is derived from an EMBL/GenBank/DDBJ whole genome shotgun (WGS) entry which is preliminary data.</text>
</comment>
<evidence type="ECO:0000313" key="2">
    <source>
        <dbReference type="EMBL" id="KAG0714367.1"/>
    </source>
</evidence>